<keyword evidence="3" id="KW-0732">Signal</keyword>
<evidence type="ECO:0000313" key="5">
    <source>
        <dbReference type="EMBL" id="SFI41686.1"/>
    </source>
</evidence>
<proteinExistence type="predicted"/>
<feature type="chain" id="PRO_5010264109" evidence="3">
    <location>
        <begin position="35"/>
        <end position="706"/>
    </location>
</feature>
<dbReference type="PANTHER" id="PTHR34142:SF1">
    <property type="entry name" value="GLYCOSIDE HYDROLASE FAMILY 5 DOMAIN-CONTAINING PROTEIN"/>
    <property type="match status" value="1"/>
</dbReference>
<dbReference type="InterPro" id="IPR017853">
    <property type="entry name" value="GH"/>
</dbReference>
<evidence type="ECO:0000259" key="4">
    <source>
        <dbReference type="Pfam" id="PF00150"/>
    </source>
</evidence>
<organism evidence="5 6">
    <name type="scientific">Treponema bryantii</name>
    <dbReference type="NCBI Taxonomy" id="163"/>
    <lineage>
        <taxon>Bacteria</taxon>
        <taxon>Pseudomonadati</taxon>
        <taxon>Spirochaetota</taxon>
        <taxon>Spirochaetia</taxon>
        <taxon>Spirochaetales</taxon>
        <taxon>Treponemataceae</taxon>
        <taxon>Treponema</taxon>
    </lineage>
</organism>
<dbReference type="Gene3D" id="3.20.20.80">
    <property type="entry name" value="Glycosidases"/>
    <property type="match status" value="1"/>
</dbReference>
<dbReference type="OrthoDB" id="9800955at2"/>
<evidence type="ECO:0000256" key="1">
    <source>
        <dbReference type="ARBA" id="ARBA00022801"/>
    </source>
</evidence>
<keyword evidence="6" id="KW-1185">Reference proteome</keyword>
<evidence type="ECO:0000313" key="6">
    <source>
        <dbReference type="Proteomes" id="UP000182737"/>
    </source>
</evidence>
<feature type="domain" description="Glycoside hydrolase family 5" evidence="4">
    <location>
        <begin position="234"/>
        <end position="497"/>
    </location>
</feature>
<keyword evidence="2" id="KW-0326">Glycosidase</keyword>
<dbReference type="Pfam" id="PF00150">
    <property type="entry name" value="Cellulase"/>
    <property type="match status" value="1"/>
</dbReference>
<dbReference type="InterPro" id="IPR001547">
    <property type="entry name" value="Glyco_hydro_5"/>
</dbReference>
<protein>
    <submittedName>
        <fullName evidence="5">Cellulase (Glycosyl hydrolase family 5)</fullName>
    </submittedName>
</protein>
<evidence type="ECO:0000256" key="3">
    <source>
        <dbReference type="SAM" id="SignalP"/>
    </source>
</evidence>
<dbReference type="AlphaFoldDB" id="A0A1I3I140"/>
<gene>
    <name evidence="5" type="ORF">SAMN04487775_101237</name>
</gene>
<reference evidence="6" key="1">
    <citation type="submission" date="2016-10" db="EMBL/GenBank/DDBJ databases">
        <authorList>
            <person name="Varghese N."/>
            <person name="Submissions S."/>
        </authorList>
    </citation>
    <scope>NUCLEOTIDE SEQUENCE [LARGE SCALE GENOMIC DNA]</scope>
    <source>
        <strain evidence="6">XBD1002</strain>
    </source>
</reference>
<dbReference type="SUPFAM" id="SSF51445">
    <property type="entry name" value="(Trans)glycosidases"/>
    <property type="match status" value="1"/>
</dbReference>
<name>A0A1I3I140_9SPIR</name>
<dbReference type="PANTHER" id="PTHR34142">
    <property type="entry name" value="ENDO-BETA-1,4-GLUCANASE A"/>
    <property type="match status" value="1"/>
</dbReference>
<dbReference type="GO" id="GO:0009251">
    <property type="term" value="P:glucan catabolic process"/>
    <property type="evidence" value="ECO:0007669"/>
    <property type="project" value="TreeGrafter"/>
</dbReference>
<dbReference type="GO" id="GO:0004553">
    <property type="term" value="F:hydrolase activity, hydrolyzing O-glycosyl compounds"/>
    <property type="evidence" value="ECO:0007669"/>
    <property type="project" value="InterPro"/>
</dbReference>
<dbReference type="RefSeq" id="WP_074929852.1">
    <property type="nucleotide sequence ID" value="NZ_FORI01000001.1"/>
</dbReference>
<keyword evidence="1 5" id="KW-0378">Hydrolase</keyword>
<evidence type="ECO:0000256" key="2">
    <source>
        <dbReference type="ARBA" id="ARBA00023295"/>
    </source>
</evidence>
<dbReference type="EMBL" id="FORI01000001">
    <property type="protein sequence ID" value="SFI41686.1"/>
    <property type="molecule type" value="Genomic_DNA"/>
</dbReference>
<sequence length="706" mass="80670">MKTTGQLCGYKPFHHLRKLFILLTLTCLACSAFAQNVKPYKVDLNSLPSVNNDKTASYDKTTGMFTNKVNYNLPNNGERGFYLKNDNKNISGYNIVRIKYKPLDGYGFNFTIDYDDDKLDWWIEKTYYCPSYLTEMVIPFRTEQKAIRGFYIQSMQDAPSERFIIESITLEKVDNPVLTDIHGNGLPPVIDALSSGSFNDKLSAWDFTLNLGAGINYWPFNAWSEGKDFGADIILCRWTRTRKEDIQALREKGFKTMRIQVNPCNNFCDDKYTIDPRFITELKKLVDIAIEGDMYVIIDGFFWPLQLDPKWRQDIVKYEGVLVNEEYKEPAKKILKAFWSQISAAFNNSYDEHLIFELTNEMGDDLHPEHNNRPRLDCPVCKKDFAIMNEYNQLMVDTIRASGGNNAKRFIMVGGIGNGLANMCNKLFKLPKDKTKDKLIPTYHTYPIGVNDANAAKLYSNGIKKNLEDDFALLDKYYFSKHIPVYVSETGGQRATPILERINFIKDFLALCNKKGRACTTSFFLDPGLGQGAEEKDMVYYDIINHNWVDEEFINTYIYQAQGKEYPLSEEFLKKNTVIVPSIVGKNILPESVEIKNWDASCRIDPELLVRSVPPKYKFEFTVESTGSNAILQVGFSDNNGNWHDLVKEKNVVVKGSTIQDGSCIKVTNEVFTISIDEELAVKLEVSQGIFLNGENIIIKSVKVVE</sequence>
<dbReference type="Proteomes" id="UP000182737">
    <property type="component" value="Unassembled WGS sequence"/>
</dbReference>
<feature type="signal peptide" evidence="3">
    <location>
        <begin position="1"/>
        <end position="34"/>
    </location>
</feature>
<accession>A0A1I3I140</accession>